<comment type="function">
    <text evidence="4">RNA chaperone with significant RNA binding, RNA strand exchange and RNA duplexing activities.</text>
</comment>
<proteinExistence type="inferred from homology"/>
<dbReference type="InterPro" id="IPR016103">
    <property type="entry name" value="ProQ/FinO"/>
</dbReference>
<dbReference type="SUPFAM" id="SSF48657">
    <property type="entry name" value="FinO-like"/>
    <property type="match status" value="1"/>
</dbReference>
<dbReference type="SMART" id="SM00945">
    <property type="entry name" value="ProQ"/>
    <property type="match status" value="1"/>
</dbReference>
<dbReference type="Pfam" id="PF04352">
    <property type="entry name" value="ProQ"/>
    <property type="match status" value="1"/>
</dbReference>
<dbReference type="Pfam" id="PF17516">
    <property type="entry name" value="ProQ_C"/>
    <property type="match status" value="1"/>
</dbReference>
<dbReference type="InterPro" id="IPR023529">
    <property type="entry name" value="ProQ"/>
</dbReference>
<dbReference type="EMBL" id="JAWCUA010000010">
    <property type="protein sequence ID" value="MDU0114674.1"/>
    <property type="molecule type" value="Genomic_DNA"/>
</dbReference>
<keyword evidence="2 4" id="KW-0694">RNA-binding</keyword>
<dbReference type="InterPro" id="IPR035236">
    <property type="entry name" value="ProQ_C"/>
</dbReference>
<comment type="caution">
    <text evidence="7">The sequence shown here is derived from an EMBL/GenBank/DDBJ whole genome shotgun (WGS) entry which is preliminary data.</text>
</comment>
<dbReference type="HAMAP" id="MF_00749">
    <property type="entry name" value="ProQ"/>
    <property type="match status" value="1"/>
</dbReference>
<evidence type="ECO:0000313" key="8">
    <source>
        <dbReference type="Proteomes" id="UP001257914"/>
    </source>
</evidence>
<dbReference type="RefSeq" id="WP_315948350.1">
    <property type="nucleotide sequence ID" value="NZ_JAWCUA010000010.1"/>
</dbReference>
<dbReference type="Gene3D" id="1.10.1710.10">
    <property type="entry name" value="ProQ/FinO domain"/>
    <property type="match status" value="1"/>
</dbReference>
<name>A0ABU3R591_9GAMM</name>
<dbReference type="PANTHER" id="PTHR38106">
    <property type="entry name" value="RNA CHAPERONE PROQ"/>
    <property type="match status" value="1"/>
</dbReference>
<dbReference type="NCBIfam" id="NF003434">
    <property type="entry name" value="PRK04950.1"/>
    <property type="match status" value="1"/>
</dbReference>
<reference evidence="7 8" key="1">
    <citation type="submission" date="2023-10" db="EMBL/GenBank/DDBJ databases">
        <title>Psychrosphaera aquimaarina strain SW33 isolated from seawater.</title>
        <authorList>
            <person name="Bayburt H."/>
            <person name="Kim J.M."/>
            <person name="Choi B.J."/>
            <person name="Jeon C.O."/>
        </authorList>
    </citation>
    <scope>NUCLEOTIDE SEQUENCE [LARGE SCALE GENOMIC DNA]</scope>
    <source>
        <strain evidence="7 8">KCTC 52743</strain>
    </source>
</reference>
<feature type="compositionally biased region" description="Basic and acidic residues" evidence="5">
    <location>
        <begin position="108"/>
        <end position="121"/>
    </location>
</feature>
<dbReference type="PANTHER" id="PTHR38106:SF1">
    <property type="entry name" value="RNA CHAPERONE PROQ"/>
    <property type="match status" value="1"/>
</dbReference>
<evidence type="ECO:0000256" key="5">
    <source>
        <dbReference type="SAM" id="MobiDB-lite"/>
    </source>
</evidence>
<organism evidence="7 8">
    <name type="scientific">Psychrosphaera aquimarina</name>
    <dbReference type="NCBI Taxonomy" id="2044854"/>
    <lineage>
        <taxon>Bacteria</taxon>
        <taxon>Pseudomonadati</taxon>
        <taxon>Pseudomonadota</taxon>
        <taxon>Gammaproteobacteria</taxon>
        <taxon>Alteromonadales</taxon>
        <taxon>Pseudoalteromonadaceae</taxon>
        <taxon>Psychrosphaera</taxon>
    </lineage>
</organism>
<accession>A0ABU3R591</accession>
<comment type="similarity">
    <text evidence="4">Belongs to the ProQ family.</text>
</comment>
<evidence type="ECO:0000256" key="4">
    <source>
        <dbReference type="HAMAP-Rule" id="MF_00749"/>
    </source>
</evidence>
<dbReference type="InterPro" id="IPR036442">
    <property type="entry name" value="ProQ/FinO_sf"/>
</dbReference>
<keyword evidence="8" id="KW-1185">Reference proteome</keyword>
<evidence type="ECO:0000256" key="1">
    <source>
        <dbReference type="ARBA" id="ARBA00022490"/>
    </source>
</evidence>
<evidence type="ECO:0000259" key="6">
    <source>
        <dbReference type="SMART" id="SM00945"/>
    </source>
</evidence>
<gene>
    <name evidence="4 7" type="primary">proQ</name>
    <name evidence="7" type="ORF">RT723_17095</name>
</gene>
<evidence type="ECO:0000313" key="7">
    <source>
        <dbReference type="EMBL" id="MDU0114674.1"/>
    </source>
</evidence>
<comment type="subcellular location">
    <subcellularLocation>
        <location evidence="4">Cytoplasm</location>
    </subcellularLocation>
</comment>
<dbReference type="Proteomes" id="UP001257914">
    <property type="component" value="Unassembled WGS sequence"/>
</dbReference>
<evidence type="ECO:0000256" key="3">
    <source>
        <dbReference type="ARBA" id="ARBA00023186"/>
    </source>
</evidence>
<evidence type="ECO:0000256" key="2">
    <source>
        <dbReference type="ARBA" id="ARBA00022884"/>
    </source>
</evidence>
<feature type="domain" description="ProQ/FinO" evidence="6">
    <location>
        <begin position="4"/>
        <end position="118"/>
    </location>
</feature>
<sequence length="209" mass="23255">MQNQEKTDLNKVIEFLTVKFPKSFSLKGDAKPLKVGIFNDIAEQIGEEDPVSKTQIRHALRRYTNSWRYLEAVVKGGQRVDLEGDDVEALTEEHVQHAQEQLAQSKAKFQEKKKANAGKDKKPYKKPAKNVANPPKRKPKSESQGTKPTAEPQKELVANDDFTEGKQVQVKLGASPVAATIVETSKNDVSVQLASGMVMKVNKENIFQA</sequence>
<keyword evidence="3 4" id="KW-0143">Chaperone</keyword>
<keyword evidence="1 4" id="KW-0963">Cytoplasm</keyword>
<feature type="region of interest" description="Disordered" evidence="5">
    <location>
        <begin position="101"/>
        <end position="162"/>
    </location>
</feature>
<protein>
    <recommendedName>
        <fullName evidence="4">RNA chaperone ProQ</fullName>
    </recommendedName>
</protein>